<dbReference type="EMBL" id="JAJSOF020000040">
    <property type="protein sequence ID" value="KAJ4426358.1"/>
    <property type="molecule type" value="Genomic_DNA"/>
</dbReference>
<accession>A0ABQ8RXA0</accession>
<feature type="region of interest" description="Disordered" evidence="1">
    <location>
        <begin position="1"/>
        <end position="21"/>
    </location>
</feature>
<proteinExistence type="predicted"/>
<protein>
    <submittedName>
        <fullName evidence="2">Uncharacterized protein</fullName>
    </submittedName>
</protein>
<comment type="caution">
    <text evidence="2">The sequence shown here is derived from an EMBL/GenBank/DDBJ whole genome shotgun (WGS) entry which is preliminary data.</text>
</comment>
<keyword evidence="3" id="KW-1185">Reference proteome</keyword>
<name>A0ABQ8RXA0_PERAM</name>
<sequence length="88" mass="9798">MSMREIRHPVAGSYSVSSGSTGNYSFVYNVKLEGTNVTVCKGFLLKVLQITETRMKTRQQALKVGAVATTENRGKHTNRPRKIVLQLD</sequence>
<organism evidence="2 3">
    <name type="scientific">Periplaneta americana</name>
    <name type="common">American cockroach</name>
    <name type="synonym">Blatta americana</name>
    <dbReference type="NCBI Taxonomy" id="6978"/>
    <lineage>
        <taxon>Eukaryota</taxon>
        <taxon>Metazoa</taxon>
        <taxon>Ecdysozoa</taxon>
        <taxon>Arthropoda</taxon>
        <taxon>Hexapoda</taxon>
        <taxon>Insecta</taxon>
        <taxon>Pterygota</taxon>
        <taxon>Neoptera</taxon>
        <taxon>Polyneoptera</taxon>
        <taxon>Dictyoptera</taxon>
        <taxon>Blattodea</taxon>
        <taxon>Blattoidea</taxon>
        <taxon>Blattidae</taxon>
        <taxon>Blattinae</taxon>
        <taxon>Periplaneta</taxon>
    </lineage>
</organism>
<reference evidence="2 3" key="1">
    <citation type="journal article" date="2022" name="Allergy">
        <title>Genome assembly and annotation of Periplaneta americana reveal a comprehensive cockroach allergen profile.</title>
        <authorList>
            <person name="Wang L."/>
            <person name="Xiong Q."/>
            <person name="Saelim N."/>
            <person name="Wang L."/>
            <person name="Nong W."/>
            <person name="Wan A.T."/>
            <person name="Shi M."/>
            <person name="Liu X."/>
            <person name="Cao Q."/>
            <person name="Hui J.H.L."/>
            <person name="Sookrung N."/>
            <person name="Leung T.F."/>
            <person name="Tungtrongchitr A."/>
            <person name="Tsui S.K.W."/>
        </authorList>
    </citation>
    <scope>NUCLEOTIDE SEQUENCE [LARGE SCALE GENOMIC DNA]</scope>
    <source>
        <strain evidence="2">PWHHKU_190912</strain>
    </source>
</reference>
<gene>
    <name evidence="2" type="ORF">ANN_27172</name>
</gene>
<evidence type="ECO:0000313" key="2">
    <source>
        <dbReference type="EMBL" id="KAJ4426358.1"/>
    </source>
</evidence>
<evidence type="ECO:0000256" key="1">
    <source>
        <dbReference type="SAM" id="MobiDB-lite"/>
    </source>
</evidence>
<evidence type="ECO:0000313" key="3">
    <source>
        <dbReference type="Proteomes" id="UP001148838"/>
    </source>
</evidence>
<dbReference type="Proteomes" id="UP001148838">
    <property type="component" value="Unassembled WGS sequence"/>
</dbReference>